<evidence type="ECO:0000313" key="2">
    <source>
        <dbReference type="EMBL" id="GGI28570.1"/>
    </source>
</evidence>
<reference evidence="2" key="3">
    <citation type="submission" date="2022-12" db="EMBL/GenBank/DDBJ databases">
        <authorList>
            <person name="Sun Q."/>
            <person name="Zhou Y."/>
        </authorList>
    </citation>
    <scope>NUCLEOTIDE SEQUENCE</scope>
    <source>
        <strain evidence="2">CGMCC 1.15034</strain>
    </source>
</reference>
<evidence type="ECO:0000313" key="4">
    <source>
        <dbReference type="Proteomes" id="UP000593880"/>
    </source>
</evidence>
<dbReference type="SMART" id="SM00849">
    <property type="entry name" value="Lactamase_B"/>
    <property type="match status" value="1"/>
</dbReference>
<reference evidence="3 4" key="2">
    <citation type="submission" date="2018-06" db="EMBL/GenBank/DDBJ databases">
        <title>Comparative genomics of rhizobia nodulating Arachis hypogaea in China.</title>
        <authorList>
            <person name="Li Y."/>
        </authorList>
    </citation>
    <scope>NUCLEOTIDE SEQUENCE [LARGE SCALE GENOMIC DNA]</scope>
    <source>
        <strain evidence="3 4">CCBAU 51658</strain>
    </source>
</reference>
<proteinExistence type="predicted"/>
<dbReference type="InterPro" id="IPR001279">
    <property type="entry name" value="Metallo-B-lactamas"/>
</dbReference>
<accession>A0A410V8Y4</accession>
<keyword evidence="4" id="KW-1185">Reference proteome</keyword>
<dbReference type="PANTHER" id="PTHR42951">
    <property type="entry name" value="METALLO-BETA-LACTAMASE DOMAIN-CONTAINING"/>
    <property type="match status" value="1"/>
</dbReference>
<dbReference type="EMBL" id="BMHC01000012">
    <property type="protein sequence ID" value="GGI28570.1"/>
    <property type="molecule type" value="Genomic_DNA"/>
</dbReference>
<dbReference type="RefSeq" id="WP_128966762.1">
    <property type="nucleotide sequence ID" value="NZ_BMHC01000012.1"/>
</dbReference>
<dbReference type="Proteomes" id="UP000625079">
    <property type="component" value="Unassembled WGS sequence"/>
</dbReference>
<sequence length="283" mass="30495">MAQIPLPSAAAAEHPEFDLDRNDETRQIVADVAYRQLAIVNVVFVGFEGAGDGNWVLVDAGIPGSARAIRSAAGARFGGHGRPACIIMTHAHFDHVGALETLANQWDVPVYSHHAEHPYLDGTRSYPPANPGVGGGLLALLSPLFPTSPVNVASRLYDLPADHSVPFMQDWRWIHTPGHTPGHVSLWRERDRVLIAGDAFITTRQESVYAAVTQTPEMHGPPMYFTPGWASAKASVRELAALAPEIVITGHGAAMQGPAMRSALDTLAERFDEVAVPSQQRGR</sequence>
<evidence type="ECO:0000313" key="3">
    <source>
        <dbReference type="EMBL" id="QOZ61173.1"/>
    </source>
</evidence>
<dbReference type="InterPro" id="IPR050855">
    <property type="entry name" value="NDM-1-like"/>
</dbReference>
<dbReference type="OrthoDB" id="7253658at2"/>
<dbReference type="PANTHER" id="PTHR42951:SF17">
    <property type="entry name" value="METALLO-BETA-LACTAMASE DOMAIN-CONTAINING PROTEIN"/>
    <property type="match status" value="1"/>
</dbReference>
<dbReference type="Gene3D" id="3.60.15.10">
    <property type="entry name" value="Ribonuclease Z/Hydroxyacylglutathione hydrolase-like"/>
    <property type="match status" value="1"/>
</dbReference>
<organism evidence="2 5">
    <name type="scientific">Bradyrhizobium guangdongense</name>
    <dbReference type="NCBI Taxonomy" id="1325090"/>
    <lineage>
        <taxon>Bacteria</taxon>
        <taxon>Pseudomonadati</taxon>
        <taxon>Pseudomonadota</taxon>
        <taxon>Alphaproteobacteria</taxon>
        <taxon>Hyphomicrobiales</taxon>
        <taxon>Nitrobacteraceae</taxon>
        <taxon>Bradyrhizobium</taxon>
    </lineage>
</organism>
<dbReference type="Proteomes" id="UP000593880">
    <property type="component" value="Chromosome"/>
</dbReference>
<dbReference type="InterPro" id="IPR036866">
    <property type="entry name" value="RibonucZ/Hydroxyglut_hydro"/>
</dbReference>
<reference evidence="2" key="1">
    <citation type="journal article" date="2014" name="Int. J. Syst. Evol. Microbiol.">
        <title>Complete genome sequence of Corynebacterium casei LMG S-19264T (=DSM 44701T), isolated from a smear-ripened cheese.</title>
        <authorList>
            <consortium name="US DOE Joint Genome Institute (JGI-PGF)"/>
            <person name="Walter F."/>
            <person name="Albersmeier A."/>
            <person name="Kalinowski J."/>
            <person name="Ruckert C."/>
        </authorList>
    </citation>
    <scope>NUCLEOTIDE SEQUENCE</scope>
    <source>
        <strain evidence="2">CGMCC 1.15034</strain>
    </source>
</reference>
<name>A0A410V8Y4_9BRAD</name>
<dbReference type="Pfam" id="PF00753">
    <property type="entry name" value="Lactamase_B"/>
    <property type="match status" value="1"/>
</dbReference>
<gene>
    <name evidence="2" type="ORF">GCM10010987_50060</name>
    <name evidence="3" type="ORF">XH86_22385</name>
</gene>
<dbReference type="CDD" id="cd07721">
    <property type="entry name" value="yflN-like_MBL-fold"/>
    <property type="match status" value="1"/>
</dbReference>
<dbReference type="AlphaFoldDB" id="A0A410V8Y4"/>
<evidence type="ECO:0000259" key="1">
    <source>
        <dbReference type="SMART" id="SM00849"/>
    </source>
</evidence>
<evidence type="ECO:0000313" key="5">
    <source>
        <dbReference type="Proteomes" id="UP000625079"/>
    </source>
</evidence>
<dbReference type="SUPFAM" id="SSF56281">
    <property type="entry name" value="Metallo-hydrolase/oxidoreductase"/>
    <property type="match status" value="1"/>
</dbReference>
<dbReference type="EMBL" id="CP030057">
    <property type="protein sequence ID" value="QOZ61173.1"/>
    <property type="molecule type" value="Genomic_DNA"/>
</dbReference>
<feature type="domain" description="Metallo-beta-lactamase" evidence="1">
    <location>
        <begin position="39"/>
        <end position="251"/>
    </location>
</feature>
<protein>
    <submittedName>
        <fullName evidence="2">MBL fold metallo-hydrolase</fullName>
    </submittedName>
</protein>